<accession>A0A0N5A9C4</accession>
<dbReference type="GO" id="GO:0005763">
    <property type="term" value="C:mitochondrial small ribosomal subunit"/>
    <property type="evidence" value="ECO:0007669"/>
    <property type="project" value="InterPro"/>
</dbReference>
<dbReference type="InterPro" id="IPR039193">
    <property type="entry name" value="Ribosomal_uS17m_metazoa"/>
</dbReference>
<dbReference type="PANTHER" id="PTHR24088:SF0">
    <property type="entry name" value="SMALL RIBOSOMAL SUBUNIT PROTEIN US17M"/>
    <property type="match status" value="1"/>
</dbReference>
<proteinExistence type="predicted"/>
<evidence type="ECO:0000313" key="1">
    <source>
        <dbReference type="Proteomes" id="UP000046393"/>
    </source>
</evidence>
<dbReference type="GO" id="GO:0003735">
    <property type="term" value="F:structural constituent of ribosome"/>
    <property type="evidence" value="ECO:0007669"/>
    <property type="project" value="InterPro"/>
</dbReference>
<evidence type="ECO:0000313" key="2">
    <source>
        <dbReference type="WBParaSite" id="SMUV_0000069801-mRNA-1"/>
    </source>
</evidence>
<dbReference type="GO" id="GO:0032543">
    <property type="term" value="P:mitochondrial translation"/>
    <property type="evidence" value="ECO:0007669"/>
    <property type="project" value="TreeGrafter"/>
</dbReference>
<dbReference type="Proteomes" id="UP000046393">
    <property type="component" value="Unplaced"/>
</dbReference>
<dbReference type="InterPro" id="IPR012340">
    <property type="entry name" value="NA-bd_OB-fold"/>
</dbReference>
<organism evidence="1 2">
    <name type="scientific">Syphacia muris</name>
    <dbReference type="NCBI Taxonomy" id="451379"/>
    <lineage>
        <taxon>Eukaryota</taxon>
        <taxon>Metazoa</taxon>
        <taxon>Ecdysozoa</taxon>
        <taxon>Nematoda</taxon>
        <taxon>Chromadorea</taxon>
        <taxon>Rhabditida</taxon>
        <taxon>Spirurina</taxon>
        <taxon>Oxyuridomorpha</taxon>
        <taxon>Oxyuroidea</taxon>
        <taxon>Oxyuridae</taxon>
        <taxon>Syphacia</taxon>
    </lineage>
</organism>
<dbReference type="AlphaFoldDB" id="A0A0N5A9C4"/>
<sequence length="192" mass="22113">MFVERHFLGTLRSFLGGSGFLRIIRNHSNVQKSEVPGDLLLGKIIQLSYIGLDKIACAKVRCRLNEFDNHLKMYFTYSQDYWAVAPNVHGGLGDDVIIRCVKKEARTSAAVTHEVEKIVFKYGNIIDPITKKRVIQEKFTDELELEKMLVGSIIEEPLKQESLLFEEQRSLQRKQLQQREEQVKSASEEQCN</sequence>
<name>A0A0N5A9C4_9BILA</name>
<protein>
    <submittedName>
        <fullName evidence="2">Uncharacterized protein</fullName>
    </submittedName>
</protein>
<dbReference type="SUPFAM" id="SSF50249">
    <property type="entry name" value="Nucleic acid-binding proteins"/>
    <property type="match status" value="1"/>
</dbReference>
<reference evidence="2" key="1">
    <citation type="submission" date="2017-02" db="UniProtKB">
        <authorList>
            <consortium name="WormBaseParasite"/>
        </authorList>
    </citation>
    <scope>IDENTIFICATION</scope>
</reference>
<dbReference type="PANTHER" id="PTHR24088">
    <property type="entry name" value="28S RIBOSOMAL PROTEIN S17, MITOCHONDRIAL"/>
    <property type="match status" value="1"/>
</dbReference>
<keyword evidence="1" id="KW-1185">Reference proteome</keyword>
<dbReference type="WBParaSite" id="SMUV_0000069801-mRNA-1">
    <property type="protein sequence ID" value="SMUV_0000069801-mRNA-1"/>
    <property type="gene ID" value="SMUV_0000069801"/>
</dbReference>
<dbReference type="Gene3D" id="2.40.50.140">
    <property type="entry name" value="Nucleic acid-binding proteins"/>
    <property type="match status" value="1"/>
</dbReference>
<dbReference type="STRING" id="451379.A0A0N5A9C4"/>